<protein>
    <submittedName>
        <fullName evidence="1">Uncharacterized protein</fullName>
    </submittedName>
</protein>
<dbReference type="AlphaFoldDB" id="A0A6M7U3K9"/>
<organism evidence="1 2">
    <name type="scientific">Rhizobium loti</name>
    <name type="common">Mesorhizobium loti</name>
    <dbReference type="NCBI Taxonomy" id="381"/>
    <lineage>
        <taxon>Bacteria</taxon>
        <taxon>Pseudomonadati</taxon>
        <taxon>Pseudomonadota</taxon>
        <taxon>Alphaproteobacteria</taxon>
        <taxon>Hyphomicrobiales</taxon>
        <taxon>Phyllobacteriaceae</taxon>
        <taxon>Mesorhizobium</taxon>
    </lineage>
</organism>
<gene>
    <name evidence="1" type="ORF">A8145_24025</name>
</gene>
<evidence type="ECO:0000313" key="2">
    <source>
        <dbReference type="Proteomes" id="UP000093737"/>
    </source>
</evidence>
<dbReference type="RefSeq" id="WP_056566274.1">
    <property type="nucleotide sequence ID" value="NZ_CP033334.1"/>
</dbReference>
<reference evidence="1 2" key="1">
    <citation type="submission" date="2016-05" db="EMBL/GenBank/DDBJ databases">
        <authorList>
            <person name="Ramsay J.P."/>
        </authorList>
    </citation>
    <scope>NUCLEOTIDE SEQUENCE [LARGE SCALE GENOMIC DNA]</scope>
    <source>
        <strain evidence="1 2">NZP2042</strain>
    </source>
</reference>
<accession>A0A6M7U3K9</accession>
<sequence>MSAFGGLGETIGGRCARSYTSYVLEARHLLVGIRKLVYVALPQDWIEIDPTAAVEWRPAYSGWKAWSREAMTQFENRWPLGTAARTC</sequence>
<dbReference type="EMBL" id="LYTK01000021">
    <property type="protein sequence ID" value="OBQ60967.1"/>
    <property type="molecule type" value="Genomic_DNA"/>
</dbReference>
<proteinExistence type="predicted"/>
<dbReference type="Proteomes" id="UP000093737">
    <property type="component" value="Unassembled WGS sequence"/>
</dbReference>
<name>A0A6M7U3K9_RHILI</name>
<evidence type="ECO:0000313" key="1">
    <source>
        <dbReference type="EMBL" id="OBQ60967.1"/>
    </source>
</evidence>
<comment type="caution">
    <text evidence="1">The sequence shown here is derived from an EMBL/GenBank/DDBJ whole genome shotgun (WGS) entry which is preliminary data.</text>
</comment>